<organism evidence="1 2">
    <name type="scientific">Hydrogenophaga aromaticivorans</name>
    <dbReference type="NCBI Taxonomy" id="2610898"/>
    <lineage>
        <taxon>Bacteria</taxon>
        <taxon>Pseudomonadati</taxon>
        <taxon>Pseudomonadota</taxon>
        <taxon>Betaproteobacteria</taxon>
        <taxon>Burkholderiales</taxon>
        <taxon>Comamonadaceae</taxon>
        <taxon>Hydrogenophaga</taxon>
    </lineage>
</organism>
<reference evidence="1 2" key="1">
    <citation type="submission" date="2019-09" db="EMBL/GenBank/DDBJ databases">
        <title>Hydrogenophaga aromatica sp. nov., isolated from a para-xylene-degrading enrichment culture.</title>
        <authorList>
            <person name="Tancsics A."/>
            <person name="Banerjee S."/>
        </authorList>
    </citation>
    <scope>NUCLEOTIDE SEQUENCE [LARGE SCALE GENOMIC DNA]</scope>
    <source>
        <strain evidence="1 2">D2P1</strain>
    </source>
</reference>
<dbReference type="EMBL" id="VYGV01000012">
    <property type="protein sequence ID" value="NWF46280.1"/>
    <property type="molecule type" value="Genomic_DNA"/>
</dbReference>
<dbReference type="Proteomes" id="UP000545507">
    <property type="component" value="Unassembled WGS sequence"/>
</dbReference>
<dbReference type="RefSeq" id="WP_177136177.1">
    <property type="nucleotide sequence ID" value="NZ_VYGV01000012.1"/>
</dbReference>
<accession>A0A7Y8GWS3</accession>
<gene>
    <name evidence="1" type="ORF">F3K02_13615</name>
</gene>
<keyword evidence="2" id="KW-1185">Reference proteome</keyword>
<proteinExistence type="predicted"/>
<sequence length="218" mass="24112">MTKFYDAKVDLVHHKIIPVQIAADSEAEATALATNAATAKEPQFSPTGKVDLKLIGESDIKVGSRVVHRIFGAGVVQQMVASGPNGGFIFTIKFDKGEPKNIHGPGAVLRPEELADHDPSSYPNYKAALRWERTGDTLEVVGTAINTRDRVDPALFEVLMWCRDNVKDGHKSTVEVKYGAFIDDEATGIHHVPHMTYTAKLTFNSEDSLMRFFLMWKD</sequence>
<dbReference type="AlphaFoldDB" id="A0A7Y8GWS3"/>
<evidence type="ECO:0000313" key="1">
    <source>
        <dbReference type="EMBL" id="NWF46280.1"/>
    </source>
</evidence>
<protein>
    <submittedName>
        <fullName evidence="1">Uncharacterized protein</fullName>
    </submittedName>
</protein>
<name>A0A7Y8GWS3_9BURK</name>
<comment type="caution">
    <text evidence="1">The sequence shown here is derived from an EMBL/GenBank/DDBJ whole genome shotgun (WGS) entry which is preliminary data.</text>
</comment>
<evidence type="ECO:0000313" key="2">
    <source>
        <dbReference type="Proteomes" id="UP000545507"/>
    </source>
</evidence>